<keyword evidence="6" id="KW-0028">Amino-acid biosynthesis</keyword>
<feature type="binding site" evidence="6">
    <location>
        <position position="422"/>
    </location>
    <ligand>
        <name>substrate</name>
    </ligand>
</feature>
<comment type="catalytic activity">
    <reaction evidence="6">
        <text>L-glutamate + acetyl-CoA = N-acetyl-L-glutamate + CoA + H(+)</text>
        <dbReference type="Rhea" id="RHEA:24292"/>
        <dbReference type="ChEBI" id="CHEBI:15378"/>
        <dbReference type="ChEBI" id="CHEBI:29985"/>
        <dbReference type="ChEBI" id="CHEBI:44337"/>
        <dbReference type="ChEBI" id="CHEBI:57287"/>
        <dbReference type="ChEBI" id="CHEBI:57288"/>
        <dbReference type="EC" id="2.3.1.1"/>
    </reaction>
</comment>
<dbReference type="GO" id="GO:0005737">
    <property type="term" value="C:cytoplasm"/>
    <property type="evidence" value="ECO:0007669"/>
    <property type="project" value="UniProtKB-SubCell"/>
</dbReference>
<comment type="similarity">
    <text evidence="1 6">Belongs to the ArgJ family.</text>
</comment>
<feature type="chain" id="PRO_5031665485" description="Arginine biosynthesis bifunctional protein ArgJ alpha chain" evidence="6">
    <location>
        <begin position="1"/>
        <end position="206"/>
    </location>
</feature>
<dbReference type="EC" id="2.3.1.35" evidence="6"/>
<comment type="caution">
    <text evidence="7">The sequence shown here is derived from an EMBL/GenBank/DDBJ whole genome shotgun (WGS) entry which is preliminary data.</text>
</comment>
<keyword evidence="5 6" id="KW-0012">Acyltransferase</keyword>
<comment type="pathway">
    <text evidence="6">Amino-acid biosynthesis; L-arginine biosynthesis; L-ornithine and N-acetyl-L-glutamate from L-glutamate and N(2)-acetyl-L-ornithine (cyclic): step 1/1.</text>
</comment>
<dbReference type="SUPFAM" id="SSF56266">
    <property type="entry name" value="DmpA/ArgJ-like"/>
    <property type="match status" value="1"/>
</dbReference>
<feature type="active site" description="Nucleophile" evidence="6">
    <location>
        <position position="207"/>
    </location>
</feature>
<dbReference type="PANTHER" id="PTHR23100:SF0">
    <property type="entry name" value="ARGININE BIOSYNTHESIS BIFUNCTIONAL PROTEIN ARGJ, MITOCHONDRIAL"/>
    <property type="match status" value="1"/>
</dbReference>
<gene>
    <name evidence="6" type="primary">argJ</name>
    <name evidence="7" type="ORF">HDF16_004461</name>
</gene>
<keyword evidence="6" id="KW-0963">Cytoplasm</keyword>
<reference evidence="7 8" key="1">
    <citation type="submission" date="2020-08" db="EMBL/GenBank/DDBJ databases">
        <title>Genomic Encyclopedia of Type Strains, Phase IV (KMG-V): Genome sequencing to study the core and pangenomes of soil and plant-associated prokaryotes.</title>
        <authorList>
            <person name="Whitman W."/>
        </authorList>
    </citation>
    <scope>NUCLEOTIDE SEQUENCE [LARGE SCALE GENOMIC DNA]</scope>
    <source>
        <strain evidence="7 8">M8UP14</strain>
    </source>
</reference>
<dbReference type="RefSeq" id="WP_184221532.1">
    <property type="nucleotide sequence ID" value="NZ_JACHIP010000007.1"/>
</dbReference>
<dbReference type="GO" id="GO:0006526">
    <property type="term" value="P:L-arginine biosynthetic process"/>
    <property type="evidence" value="ECO:0007669"/>
    <property type="project" value="UniProtKB-UniRule"/>
</dbReference>
<keyword evidence="8" id="KW-1185">Reference proteome</keyword>
<keyword evidence="4 6" id="KW-0068">Autocatalytic cleavage</keyword>
<dbReference type="HAMAP" id="MF_01106">
    <property type="entry name" value="ArgJ"/>
    <property type="match status" value="1"/>
</dbReference>
<comment type="subcellular location">
    <subcellularLocation>
        <location evidence="6">Cytoplasm</location>
    </subcellularLocation>
</comment>
<comment type="subunit">
    <text evidence="2 6">Heterotetramer of two alpha and two beta chains.</text>
</comment>
<protein>
    <recommendedName>
        <fullName evidence="6">Arginine biosynthesis bifunctional protein ArgJ</fullName>
    </recommendedName>
    <domain>
        <recommendedName>
            <fullName evidence="6">Glutamate N-acetyltransferase</fullName>
            <ecNumber evidence="6">2.3.1.35</ecNumber>
        </recommendedName>
        <alternativeName>
            <fullName evidence="6">Ornithine acetyltransferase</fullName>
            <shortName evidence="6">OATase</shortName>
        </alternativeName>
        <alternativeName>
            <fullName evidence="6">Ornithine transacetylase</fullName>
        </alternativeName>
    </domain>
    <domain>
        <recommendedName>
            <fullName evidence="6">Amino-acid acetyltransferase</fullName>
            <ecNumber evidence="6">2.3.1.1</ecNumber>
        </recommendedName>
        <alternativeName>
            <fullName evidence="6">N-acetylglutamate synthase</fullName>
            <shortName evidence="6">AGSase</shortName>
        </alternativeName>
    </domain>
    <component>
        <recommendedName>
            <fullName evidence="6">Arginine biosynthesis bifunctional protein ArgJ alpha chain</fullName>
        </recommendedName>
    </component>
    <component>
        <recommendedName>
            <fullName evidence="6">Arginine biosynthesis bifunctional protein ArgJ beta chain</fullName>
        </recommendedName>
    </component>
</protein>
<dbReference type="InterPro" id="IPR002813">
    <property type="entry name" value="Arg_biosynth_ArgJ"/>
</dbReference>
<feature type="site" description="Cleavage; by autolysis" evidence="6">
    <location>
        <begin position="206"/>
        <end position="207"/>
    </location>
</feature>
<feature type="binding site" evidence="6">
    <location>
        <position position="417"/>
    </location>
    <ligand>
        <name>substrate</name>
    </ligand>
</feature>
<dbReference type="Pfam" id="PF01960">
    <property type="entry name" value="ArgJ"/>
    <property type="match status" value="1"/>
</dbReference>
<comment type="pathway">
    <text evidence="6">Amino-acid biosynthesis; L-arginine biosynthesis; N(2)-acetyl-L-ornithine from L-glutamate: step 1/4.</text>
</comment>
<dbReference type="Gene3D" id="3.10.20.340">
    <property type="entry name" value="ArgJ beta chain, C-terminal domain"/>
    <property type="match status" value="1"/>
</dbReference>
<keyword evidence="6" id="KW-0511">Multifunctional enzyme</keyword>
<dbReference type="EC" id="2.3.1.1" evidence="6"/>
<evidence type="ECO:0000256" key="2">
    <source>
        <dbReference type="ARBA" id="ARBA00011475"/>
    </source>
</evidence>
<organism evidence="7 8">
    <name type="scientific">Granulicella aggregans</name>
    <dbReference type="NCBI Taxonomy" id="474949"/>
    <lineage>
        <taxon>Bacteria</taxon>
        <taxon>Pseudomonadati</taxon>
        <taxon>Acidobacteriota</taxon>
        <taxon>Terriglobia</taxon>
        <taxon>Terriglobales</taxon>
        <taxon>Acidobacteriaceae</taxon>
        <taxon>Granulicella</taxon>
    </lineage>
</organism>
<proteinExistence type="inferred from homology"/>
<feature type="binding site" evidence="6">
    <location>
        <position position="189"/>
    </location>
    <ligand>
        <name>substrate</name>
    </ligand>
</feature>
<dbReference type="GO" id="GO:0004358">
    <property type="term" value="F:L-glutamate N-acetyltransferase activity, acting on acetyl-L-ornithine as donor"/>
    <property type="evidence" value="ECO:0007669"/>
    <property type="project" value="UniProtKB-UniRule"/>
</dbReference>
<dbReference type="InterPro" id="IPR016117">
    <property type="entry name" value="ArgJ-like_dom_sf"/>
</dbReference>
<dbReference type="GO" id="GO:0004042">
    <property type="term" value="F:L-glutamate N-acetyltransferase activity"/>
    <property type="evidence" value="ECO:0007669"/>
    <property type="project" value="UniProtKB-UniRule"/>
</dbReference>
<sequence length="422" mass="43590">MSSDASLPSADLPLGFQWGAVKAGIKVSGKLDLAVALAPGGANAAAMFTRNRVVAAPIIVGRKHLAATGGRVSAILVNSGNANCMTGEAGIEACIQTCVAAAEEFHCIFDEVFPSSTGIIGVPFPAEKIVAALPSTSDKIGPSAAHAELFASAILTTDTRMKVARAIVGIDATHPDYAGMEFRIFGVAKGAGMIHPQLAAAMPPHATMLVYLFTDLDATPAELEPLLALAAEGSFNSISIDGDTSTNDTVLLLASGASGVKLDATGSGRIGEAFANALGLVCNSLAHQIVDDGEGVTHLVNLHITGAATETDARRVAKAIAHSPLNKTAWSSGDPNWGRLLAAAGYSGVDFDPNTVTVWIGPHLVLANGLRVPEFDEAATHQTMLEREYTIRLDLGVGTAETKFLTCDLTAEYVAINADYSS</sequence>
<feature type="binding site" evidence="6">
    <location>
        <position position="156"/>
    </location>
    <ligand>
        <name>substrate</name>
    </ligand>
</feature>
<keyword evidence="6" id="KW-0055">Arginine biosynthesis</keyword>
<evidence type="ECO:0000256" key="1">
    <source>
        <dbReference type="ARBA" id="ARBA00006774"/>
    </source>
</evidence>
<evidence type="ECO:0000313" key="8">
    <source>
        <dbReference type="Proteomes" id="UP000540989"/>
    </source>
</evidence>
<dbReference type="NCBIfam" id="NF003802">
    <property type="entry name" value="PRK05388.1"/>
    <property type="match status" value="1"/>
</dbReference>
<dbReference type="PANTHER" id="PTHR23100">
    <property type="entry name" value="ARGININE BIOSYNTHESIS BIFUNCTIONAL PROTEIN ARGJ"/>
    <property type="match status" value="1"/>
</dbReference>
<feature type="binding site" evidence="6">
    <location>
        <position position="207"/>
    </location>
    <ligand>
        <name>substrate</name>
    </ligand>
</feature>
<evidence type="ECO:0000256" key="3">
    <source>
        <dbReference type="ARBA" id="ARBA00022679"/>
    </source>
</evidence>
<feature type="site" description="Involved in the stabilization of negative charge on the oxyanion by the formation of the oxyanion hole" evidence="6">
    <location>
        <position position="118"/>
    </location>
</feature>
<dbReference type="Proteomes" id="UP000540989">
    <property type="component" value="Unassembled WGS sequence"/>
</dbReference>
<dbReference type="CDD" id="cd02152">
    <property type="entry name" value="OAT"/>
    <property type="match status" value="1"/>
</dbReference>
<name>A0A7W8E5K0_9BACT</name>
<comment type="function">
    <text evidence="6">Catalyzes two activities which are involved in the cyclic version of arginine biosynthesis: the synthesis of N-acetylglutamate from glutamate and acetyl-CoA as the acetyl donor, and of ornithine by transacetylation between N(2)-acetylornithine and glutamate.</text>
</comment>
<feature type="site" description="Involved in the stabilization of negative charge on the oxyanion by the formation of the oxyanion hole" evidence="6">
    <location>
        <position position="117"/>
    </location>
</feature>
<evidence type="ECO:0000313" key="7">
    <source>
        <dbReference type="EMBL" id="MBB5059732.1"/>
    </source>
</evidence>
<dbReference type="UniPathway" id="UPA00068">
    <property type="reaction ID" value="UER00106"/>
</dbReference>
<dbReference type="Gene3D" id="3.60.70.12">
    <property type="entry name" value="L-amino peptidase D-ALA esterase/amidase"/>
    <property type="match status" value="1"/>
</dbReference>
<keyword evidence="3 6" id="KW-0808">Transferase</keyword>
<dbReference type="GO" id="GO:0006592">
    <property type="term" value="P:ornithine biosynthetic process"/>
    <property type="evidence" value="ECO:0007669"/>
    <property type="project" value="TreeGrafter"/>
</dbReference>
<accession>A0A7W8E5K0</accession>
<evidence type="ECO:0000256" key="4">
    <source>
        <dbReference type="ARBA" id="ARBA00022813"/>
    </source>
</evidence>
<dbReference type="AlphaFoldDB" id="A0A7W8E5K0"/>
<feature type="binding site" evidence="6">
    <location>
        <position position="294"/>
    </location>
    <ligand>
        <name>substrate</name>
    </ligand>
</feature>
<evidence type="ECO:0000256" key="6">
    <source>
        <dbReference type="HAMAP-Rule" id="MF_01106"/>
    </source>
</evidence>
<comment type="catalytic activity">
    <reaction evidence="6">
        <text>N(2)-acetyl-L-ornithine + L-glutamate = N-acetyl-L-glutamate + L-ornithine</text>
        <dbReference type="Rhea" id="RHEA:15349"/>
        <dbReference type="ChEBI" id="CHEBI:29985"/>
        <dbReference type="ChEBI" id="CHEBI:44337"/>
        <dbReference type="ChEBI" id="CHEBI:46911"/>
        <dbReference type="ChEBI" id="CHEBI:57805"/>
        <dbReference type="EC" id="2.3.1.35"/>
    </reaction>
</comment>
<dbReference type="InterPro" id="IPR042195">
    <property type="entry name" value="ArgJ_beta_C"/>
</dbReference>
<feature type="chain" id="PRO_5031665484" description="Arginine biosynthesis bifunctional protein ArgJ beta chain" evidence="6">
    <location>
        <begin position="207"/>
        <end position="422"/>
    </location>
</feature>
<evidence type="ECO:0000256" key="5">
    <source>
        <dbReference type="ARBA" id="ARBA00023315"/>
    </source>
</evidence>
<dbReference type="EMBL" id="JACHIP010000007">
    <property type="protein sequence ID" value="MBB5059732.1"/>
    <property type="molecule type" value="Genomic_DNA"/>
</dbReference>
<dbReference type="NCBIfam" id="TIGR00120">
    <property type="entry name" value="ArgJ"/>
    <property type="match status" value="1"/>
</dbReference>